<dbReference type="GO" id="GO:0062129">
    <property type="term" value="C:chitin-based extracellular matrix"/>
    <property type="evidence" value="ECO:0007669"/>
    <property type="project" value="TreeGrafter"/>
</dbReference>
<dbReference type="PROSITE" id="PS51155">
    <property type="entry name" value="CHIT_BIND_RR_2"/>
    <property type="match status" value="1"/>
</dbReference>
<evidence type="ECO:0000256" key="3">
    <source>
        <dbReference type="SAM" id="SignalP"/>
    </source>
</evidence>
<dbReference type="PRINTS" id="PR00947">
    <property type="entry name" value="CUTICLE"/>
</dbReference>
<feature type="signal peptide" evidence="3">
    <location>
        <begin position="1"/>
        <end position="18"/>
    </location>
</feature>
<dbReference type="Proteomes" id="UP001153620">
    <property type="component" value="Chromosome 2"/>
</dbReference>
<dbReference type="InterPro" id="IPR000618">
    <property type="entry name" value="Insect_cuticle"/>
</dbReference>
<protein>
    <submittedName>
        <fullName evidence="4">Uncharacterized protein</fullName>
    </submittedName>
</protein>
<sequence length="119" mass="13072">MKVICFLAFAVLIASVYAETPIEDIEAHVEENEYKANDDAGYKYNYRTSNKIQATEEGDGTNIVEGSYSYVDPEGKTHTVTYIAGAGIGFKPLGDDIHPDVSAAIDLNLKNPPQEEKKE</sequence>
<feature type="chain" id="PRO_5040219580" evidence="3">
    <location>
        <begin position="19"/>
        <end position="119"/>
    </location>
</feature>
<dbReference type="PANTHER" id="PTHR10380:SF192">
    <property type="entry name" value="GEO02312P1"/>
    <property type="match status" value="1"/>
</dbReference>
<dbReference type="PANTHER" id="PTHR10380">
    <property type="entry name" value="CUTICLE PROTEIN"/>
    <property type="match status" value="1"/>
</dbReference>
<dbReference type="EMBL" id="OU895878">
    <property type="protein sequence ID" value="CAG9804116.1"/>
    <property type="molecule type" value="Genomic_DNA"/>
</dbReference>
<reference evidence="4" key="1">
    <citation type="submission" date="2022-01" db="EMBL/GenBank/DDBJ databases">
        <authorList>
            <person name="King R."/>
        </authorList>
    </citation>
    <scope>NUCLEOTIDE SEQUENCE</scope>
</reference>
<gene>
    <name evidence="4" type="ORF">CHIRRI_LOCUS7009</name>
</gene>
<keyword evidence="3" id="KW-0732">Signal</keyword>
<organism evidence="4 5">
    <name type="scientific">Chironomus riparius</name>
    <dbReference type="NCBI Taxonomy" id="315576"/>
    <lineage>
        <taxon>Eukaryota</taxon>
        <taxon>Metazoa</taxon>
        <taxon>Ecdysozoa</taxon>
        <taxon>Arthropoda</taxon>
        <taxon>Hexapoda</taxon>
        <taxon>Insecta</taxon>
        <taxon>Pterygota</taxon>
        <taxon>Neoptera</taxon>
        <taxon>Endopterygota</taxon>
        <taxon>Diptera</taxon>
        <taxon>Nematocera</taxon>
        <taxon>Chironomoidea</taxon>
        <taxon>Chironomidae</taxon>
        <taxon>Chironominae</taxon>
        <taxon>Chironomus</taxon>
    </lineage>
</organism>
<evidence type="ECO:0000256" key="1">
    <source>
        <dbReference type="ARBA" id="ARBA00022460"/>
    </source>
</evidence>
<reference evidence="4" key="2">
    <citation type="submission" date="2022-10" db="EMBL/GenBank/DDBJ databases">
        <authorList>
            <consortium name="ENA_rothamsted_submissions"/>
            <consortium name="culmorum"/>
            <person name="King R."/>
        </authorList>
    </citation>
    <scope>NUCLEOTIDE SEQUENCE</scope>
</reference>
<evidence type="ECO:0000313" key="4">
    <source>
        <dbReference type="EMBL" id="CAG9804116.1"/>
    </source>
</evidence>
<evidence type="ECO:0000313" key="5">
    <source>
        <dbReference type="Proteomes" id="UP001153620"/>
    </source>
</evidence>
<evidence type="ECO:0000256" key="2">
    <source>
        <dbReference type="PROSITE-ProRule" id="PRU00497"/>
    </source>
</evidence>
<dbReference type="GO" id="GO:0008010">
    <property type="term" value="F:structural constituent of chitin-based larval cuticle"/>
    <property type="evidence" value="ECO:0007669"/>
    <property type="project" value="TreeGrafter"/>
</dbReference>
<proteinExistence type="predicted"/>
<dbReference type="AlphaFoldDB" id="A0A9N9RX10"/>
<dbReference type="Pfam" id="PF00379">
    <property type="entry name" value="Chitin_bind_4"/>
    <property type="match status" value="1"/>
</dbReference>
<dbReference type="InterPro" id="IPR031311">
    <property type="entry name" value="CHIT_BIND_RR_consensus"/>
</dbReference>
<accession>A0A9N9RX10</accession>
<dbReference type="OrthoDB" id="6436213at2759"/>
<keyword evidence="5" id="KW-1185">Reference proteome</keyword>
<keyword evidence="1 2" id="KW-0193">Cuticle</keyword>
<dbReference type="PROSITE" id="PS00233">
    <property type="entry name" value="CHIT_BIND_RR_1"/>
    <property type="match status" value="1"/>
</dbReference>
<dbReference type="InterPro" id="IPR050468">
    <property type="entry name" value="Cuticle_Struct_Prot"/>
</dbReference>
<name>A0A9N9RX10_9DIPT</name>